<evidence type="ECO:0000256" key="4">
    <source>
        <dbReference type="ARBA" id="ARBA00022801"/>
    </source>
</evidence>
<dbReference type="EMBL" id="BMED01000003">
    <property type="protein sequence ID" value="GGC83925.1"/>
    <property type="molecule type" value="Genomic_DNA"/>
</dbReference>
<comment type="cofactor">
    <cofactor evidence="1">
        <name>Zn(2+)</name>
        <dbReference type="ChEBI" id="CHEBI:29105"/>
    </cofactor>
</comment>
<feature type="domain" description="Peptidase M48" evidence="8">
    <location>
        <begin position="101"/>
        <end position="267"/>
    </location>
</feature>
<dbReference type="GO" id="GO:0016020">
    <property type="term" value="C:membrane"/>
    <property type="evidence" value="ECO:0007669"/>
    <property type="project" value="TreeGrafter"/>
</dbReference>
<dbReference type="SUPFAM" id="SSF48452">
    <property type="entry name" value="TPR-like"/>
    <property type="match status" value="1"/>
</dbReference>
<evidence type="ECO:0000256" key="7">
    <source>
        <dbReference type="SAM" id="SignalP"/>
    </source>
</evidence>
<proteinExistence type="predicted"/>
<keyword evidence="7" id="KW-0732">Signal</keyword>
<name>A0A916UQX4_9BURK</name>
<evidence type="ECO:0000313" key="10">
    <source>
        <dbReference type="Proteomes" id="UP000637423"/>
    </source>
</evidence>
<dbReference type="InterPro" id="IPR011990">
    <property type="entry name" value="TPR-like_helical_dom_sf"/>
</dbReference>
<reference evidence="9" key="2">
    <citation type="submission" date="2020-09" db="EMBL/GenBank/DDBJ databases">
        <authorList>
            <person name="Sun Q."/>
            <person name="Zhou Y."/>
        </authorList>
    </citation>
    <scope>NUCLEOTIDE SEQUENCE</scope>
    <source>
        <strain evidence="9">CGMCC 1.10998</strain>
    </source>
</reference>
<organism evidence="9 10">
    <name type="scientific">Undibacterium terreum</name>
    <dbReference type="NCBI Taxonomy" id="1224302"/>
    <lineage>
        <taxon>Bacteria</taxon>
        <taxon>Pseudomonadati</taxon>
        <taxon>Pseudomonadota</taxon>
        <taxon>Betaproteobacteria</taxon>
        <taxon>Burkholderiales</taxon>
        <taxon>Oxalobacteraceae</taxon>
        <taxon>Undibacterium</taxon>
    </lineage>
</organism>
<keyword evidence="6" id="KW-0482">Metalloprotease</keyword>
<dbReference type="PANTHER" id="PTHR22726:SF1">
    <property type="entry name" value="METALLOENDOPEPTIDASE OMA1, MITOCHONDRIAL"/>
    <property type="match status" value="1"/>
</dbReference>
<dbReference type="GO" id="GO:0004222">
    <property type="term" value="F:metalloendopeptidase activity"/>
    <property type="evidence" value="ECO:0007669"/>
    <property type="project" value="InterPro"/>
</dbReference>
<dbReference type="CDD" id="cd07333">
    <property type="entry name" value="M48C_bepA_like"/>
    <property type="match status" value="1"/>
</dbReference>
<dbReference type="InterPro" id="IPR001915">
    <property type="entry name" value="Peptidase_M48"/>
</dbReference>
<dbReference type="PANTHER" id="PTHR22726">
    <property type="entry name" value="METALLOENDOPEPTIDASE OMA1"/>
    <property type="match status" value="1"/>
</dbReference>
<evidence type="ECO:0000256" key="6">
    <source>
        <dbReference type="ARBA" id="ARBA00023049"/>
    </source>
</evidence>
<evidence type="ECO:0000259" key="8">
    <source>
        <dbReference type="Pfam" id="PF01435"/>
    </source>
</evidence>
<protein>
    <recommendedName>
        <fullName evidence="8">Peptidase M48 domain-containing protein</fullName>
    </recommendedName>
</protein>
<dbReference type="GO" id="GO:0051603">
    <property type="term" value="P:proteolysis involved in protein catabolic process"/>
    <property type="evidence" value="ECO:0007669"/>
    <property type="project" value="TreeGrafter"/>
</dbReference>
<keyword evidence="2" id="KW-0645">Protease</keyword>
<feature type="chain" id="PRO_5038093841" description="Peptidase M48 domain-containing protein" evidence="7">
    <location>
        <begin position="34"/>
        <end position="511"/>
    </location>
</feature>
<accession>A0A916UQX4</accession>
<feature type="signal peptide" evidence="7">
    <location>
        <begin position="1"/>
        <end position="33"/>
    </location>
</feature>
<evidence type="ECO:0000256" key="2">
    <source>
        <dbReference type="ARBA" id="ARBA00022670"/>
    </source>
</evidence>
<evidence type="ECO:0000256" key="1">
    <source>
        <dbReference type="ARBA" id="ARBA00001947"/>
    </source>
</evidence>
<dbReference type="GO" id="GO:0046872">
    <property type="term" value="F:metal ion binding"/>
    <property type="evidence" value="ECO:0007669"/>
    <property type="project" value="UniProtKB-KW"/>
</dbReference>
<dbReference type="AlphaFoldDB" id="A0A916UQX4"/>
<keyword evidence="4" id="KW-0378">Hydrolase</keyword>
<evidence type="ECO:0000313" key="9">
    <source>
        <dbReference type="EMBL" id="GGC83925.1"/>
    </source>
</evidence>
<keyword evidence="3" id="KW-0479">Metal-binding</keyword>
<dbReference type="InterPro" id="IPR051156">
    <property type="entry name" value="Mito/Outer_Membr_Metalloprot"/>
</dbReference>
<reference evidence="9" key="1">
    <citation type="journal article" date="2014" name="Int. J. Syst. Evol. Microbiol.">
        <title>Complete genome sequence of Corynebacterium casei LMG S-19264T (=DSM 44701T), isolated from a smear-ripened cheese.</title>
        <authorList>
            <consortium name="US DOE Joint Genome Institute (JGI-PGF)"/>
            <person name="Walter F."/>
            <person name="Albersmeier A."/>
            <person name="Kalinowski J."/>
            <person name="Ruckert C."/>
        </authorList>
    </citation>
    <scope>NUCLEOTIDE SEQUENCE</scope>
    <source>
        <strain evidence="9">CGMCC 1.10998</strain>
    </source>
</reference>
<gene>
    <name evidence="9" type="ORF">GCM10011396_34130</name>
</gene>
<evidence type="ECO:0000256" key="3">
    <source>
        <dbReference type="ARBA" id="ARBA00022723"/>
    </source>
</evidence>
<dbReference type="Pfam" id="PF01435">
    <property type="entry name" value="Peptidase_M48"/>
    <property type="match status" value="1"/>
</dbReference>
<keyword evidence="5" id="KW-0862">Zinc</keyword>
<sequence length="511" mass="56638">MSKLKLLPACLSAAALAGVCLFSVATAPGNVFAQSLPTLGDTEREDLSPLMERKLGEQIMQSIRVDPDYLDDGPVLEYLNKLGNSLLATRPEARGEAIYNFEFFAVRDPVLNAFALPGGFIGMHSGLILAAQTESELASVMGHEIGHVAQRHIARMIGSQGRDALIPLAALILAALAAKSSPDAAMALAMGGQGVAIQRQLNFSRDAEREADRVGFQILRDAGYDTSGMVAFFGRLQASTRNYNDTAPAYLRSHPLTTERIADIQARQVDQRYKQHVDGLDFFLIQARVRVLQDVGTQGLIDTAVIFDQQLKGQREIDKITARYGLAFIAYLQHDYAKADTLLKEVIKQVQQNPKYKNVFKETSAFADLSIDIKIANKQPDLAVKEAEEAMQLLPLSRGIAQQYAEALLAAKREEDAARFLRDQVQLYRQEPSLYKLLAKAYSAQGKQALEHMSLAESYALNGALPAAIQQLDIARRSPDAQYYDQAVIDAREREWKEKRKQEVEDEKKRK</sequence>
<keyword evidence="10" id="KW-1185">Reference proteome</keyword>
<evidence type="ECO:0000256" key="5">
    <source>
        <dbReference type="ARBA" id="ARBA00022833"/>
    </source>
</evidence>
<dbReference type="Proteomes" id="UP000637423">
    <property type="component" value="Unassembled WGS sequence"/>
</dbReference>
<dbReference type="RefSeq" id="WP_229751175.1">
    <property type="nucleotide sequence ID" value="NZ_BMED01000003.1"/>
</dbReference>
<dbReference type="Gene3D" id="3.30.2010.10">
    <property type="entry name" value="Metalloproteases ('zincins'), catalytic domain"/>
    <property type="match status" value="1"/>
</dbReference>
<dbReference type="Gene3D" id="1.25.40.10">
    <property type="entry name" value="Tetratricopeptide repeat domain"/>
    <property type="match status" value="1"/>
</dbReference>
<comment type="caution">
    <text evidence="9">The sequence shown here is derived from an EMBL/GenBank/DDBJ whole genome shotgun (WGS) entry which is preliminary data.</text>
</comment>